<comment type="caution">
    <text evidence="1">The sequence shown here is derived from an EMBL/GenBank/DDBJ whole genome shotgun (WGS) entry which is preliminary data.</text>
</comment>
<evidence type="ECO:0000313" key="1">
    <source>
        <dbReference type="EMBL" id="PIP87900.1"/>
    </source>
</evidence>
<evidence type="ECO:0000313" key="2">
    <source>
        <dbReference type="Proteomes" id="UP000229981"/>
    </source>
</evidence>
<proteinExistence type="predicted"/>
<organism evidence="1 2">
    <name type="scientific">Candidatus Beckwithbacteria bacterium CG22_combo_CG10-13_8_21_14_all_01_47_9</name>
    <dbReference type="NCBI Taxonomy" id="1974496"/>
    <lineage>
        <taxon>Bacteria</taxon>
        <taxon>Candidatus Beckwithiibacteriota</taxon>
    </lineage>
</organism>
<dbReference type="AlphaFoldDB" id="A0A2H0E256"/>
<name>A0A2H0E256_9BACT</name>
<sequence length="120" mass="13447">MLETILDEVDHLVYWPDRNPKAAEYFQNGIFRLDFVHVTLDVWPAHDSRYRLIIKRANQLLKAGVSVIEANLYDLLSGISGQSIVVGGAIEDNCVLTRAKFLKQQGAGQVIIDLALTTDH</sequence>
<gene>
    <name evidence="1" type="ORF">COW80_03290</name>
</gene>
<dbReference type="Proteomes" id="UP000229981">
    <property type="component" value="Unassembled WGS sequence"/>
</dbReference>
<accession>A0A2H0E256</accession>
<reference evidence="1 2" key="1">
    <citation type="submission" date="2017-09" db="EMBL/GenBank/DDBJ databases">
        <title>Depth-based differentiation of microbial function through sediment-hosted aquifers and enrichment of novel symbionts in the deep terrestrial subsurface.</title>
        <authorList>
            <person name="Probst A.J."/>
            <person name="Ladd B."/>
            <person name="Jarett J.K."/>
            <person name="Geller-Mcgrath D.E."/>
            <person name="Sieber C.M."/>
            <person name="Emerson J.B."/>
            <person name="Anantharaman K."/>
            <person name="Thomas B.C."/>
            <person name="Malmstrom R."/>
            <person name="Stieglmeier M."/>
            <person name="Klingl A."/>
            <person name="Woyke T."/>
            <person name="Ryan C.M."/>
            <person name="Banfield J.F."/>
        </authorList>
    </citation>
    <scope>NUCLEOTIDE SEQUENCE [LARGE SCALE GENOMIC DNA]</scope>
    <source>
        <strain evidence="1">CG22_combo_CG10-13_8_21_14_all_01_47_9</strain>
    </source>
</reference>
<protein>
    <submittedName>
        <fullName evidence="1">Uncharacterized protein</fullName>
    </submittedName>
</protein>
<dbReference type="EMBL" id="PCTU01000083">
    <property type="protein sequence ID" value="PIP87900.1"/>
    <property type="molecule type" value="Genomic_DNA"/>
</dbReference>